<reference evidence="2 3" key="1">
    <citation type="submission" date="2021-03" db="EMBL/GenBank/DDBJ databases">
        <title>Haloterrigena longa sp. nov. and Haloterrigena limicola sp. nov., extremely halophilic archaea isolated from a salt lake.</title>
        <authorList>
            <person name="Henglin C."/>
        </authorList>
    </citation>
    <scope>NUCLEOTIDE SEQUENCE [LARGE SCALE GENOMIC DNA]</scope>
    <source>
        <strain evidence="2 3">KZCA68</strain>
    </source>
</reference>
<dbReference type="Proteomes" id="UP000663203">
    <property type="component" value="Chromosome"/>
</dbReference>
<evidence type="ECO:0000313" key="2">
    <source>
        <dbReference type="EMBL" id="QSX00637.1"/>
    </source>
</evidence>
<evidence type="ECO:0000313" key="3">
    <source>
        <dbReference type="Proteomes" id="UP000663203"/>
    </source>
</evidence>
<dbReference type="GeneID" id="63186974"/>
<dbReference type="EMBL" id="CP071462">
    <property type="protein sequence ID" value="QSX00637.1"/>
    <property type="molecule type" value="Genomic_DNA"/>
</dbReference>
<evidence type="ECO:0000256" key="1">
    <source>
        <dbReference type="SAM" id="MobiDB-lite"/>
    </source>
</evidence>
<dbReference type="RefSeq" id="WP_207290357.1">
    <property type="nucleotide sequence ID" value="NZ_CP071462.1"/>
</dbReference>
<keyword evidence="3" id="KW-1185">Reference proteome</keyword>
<dbReference type="AlphaFoldDB" id="A0A8A2VH14"/>
<proteinExistence type="predicted"/>
<feature type="region of interest" description="Disordered" evidence="1">
    <location>
        <begin position="92"/>
        <end position="122"/>
    </location>
</feature>
<name>A0A8A2VH14_9EURY</name>
<gene>
    <name evidence="2" type="ORF">J0X25_06675</name>
</gene>
<protein>
    <submittedName>
        <fullName evidence="2">Uncharacterized protein</fullName>
    </submittedName>
</protein>
<accession>A0A8A2VH14</accession>
<dbReference type="KEGG" id="hakz:J0X25_06675"/>
<organism evidence="2 3">
    <name type="scientific">Haloterrigena alkaliphila</name>
    <dbReference type="NCBI Taxonomy" id="2816475"/>
    <lineage>
        <taxon>Archaea</taxon>
        <taxon>Methanobacteriati</taxon>
        <taxon>Methanobacteriota</taxon>
        <taxon>Stenosarchaea group</taxon>
        <taxon>Halobacteria</taxon>
        <taxon>Halobacteriales</taxon>
        <taxon>Natrialbaceae</taxon>
        <taxon>Haloterrigena</taxon>
    </lineage>
</organism>
<sequence length="122" mass="13534">MKLGRLLSGDPSRNSKLYLGIGAVSLLKAIAVRNDRNRFRRELVDAAMFIGVGLALRKYSQLKAEKQQEIESQVPDWAAELATSAAAKQGVRSFAKQRMGSQPEPESSSSLRDRARRMLSSR</sequence>